<dbReference type="InterPro" id="IPR044840">
    <property type="entry name" value="Nup188"/>
</dbReference>
<evidence type="ECO:0000313" key="2">
    <source>
        <dbReference type="RefSeq" id="XP_017771510.1"/>
    </source>
</evidence>
<keyword evidence="1" id="KW-1185">Reference proteome</keyword>
<dbReference type="PANTHER" id="PTHR31431:SF1">
    <property type="entry name" value="NUCLEOPORIN NUP188"/>
    <property type="match status" value="1"/>
</dbReference>
<accession>A0ABM1MAB0</accession>
<dbReference type="Proteomes" id="UP000695000">
    <property type="component" value="Unplaced"/>
</dbReference>
<proteinExistence type="predicted"/>
<protein>
    <submittedName>
        <fullName evidence="2">Nucleoporin NUP188 homolog isoform X1</fullName>
    </submittedName>
</protein>
<name>A0ABM1MAB0_NICVS</name>
<gene>
    <name evidence="2" type="primary">LOC108558933</name>
</gene>
<reference evidence="2" key="1">
    <citation type="submission" date="2025-08" db="UniProtKB">
        <authorList>
            <consortium name="RefSeq"/>
        </authorList>
    </citation>
    <scope>IDENTIFICATION</scope>
    <source>
        <tissue evidence="2">Whole Larva</tissue>
    </source>
</reference>
<dbReference type="PANTHER" id="PTHR31431">
    <property type="entry name" value="NUCLEOPORIN NUP188 HOMOLOG"/>
    <property type="match status" value="1"/>
</dbReference>
<organism evidence="1 2">
    <name type="scientific">Nicrophorus vespilloides</name>
    <name type="common">Boreal carrion beetle</name>
    <dbReference type="NCBI Taxonomy" id="110193"/>
    <lineage>
        <taxon>Eukaryota</taxon>
        <taxon>Metazoa</taxon>
        <taxon>Ecdysozoa</taxon>
        <taxon>Arthropoda</taxon>
        <taxon>Hexapoda</taxon>
        <taxon>Insecta</taxon>
        <taxon>Pterygota</taxon>
        <taxon>Neoptera</taxon>
        <taxon>Endopterygota</taxon>
        <taxon>Coleoptera</taxon>
        <taxon>Polyphaga</taxon>
        <taxon>Staphyliniformia</taxon>
        <taxon>Silphidae</taxon>
        <taxon>Nicrophorinae</taxon>
        <taxon>Nicrophorus</taxon>
    </lineage>
</organism>
<evidence type="ECO:0000313" key="1">
    <source>
        <dbReference type="Proteomes" id="UP000695000"/>
    </source>
</evidence>
<dbReference type="RefSeq" id="XP_017771510.1">
    <property type="nucleotide sequence ID" value="XM_017916021.1"/>
</dbReference>
<sequence>MDTIPYWKNIYKTVIKSSKALTDKNILEVLTTVKSELKLGICQFKPYTTSSYNEWKKKVSKENRQLEILIQKISKSLNLDCTIAYSLFCNYVMFEYYGKVEDIIEVSNFEQYTNHLVVKLWHFYTSERMFLLKTVRHIFENKDVEPMKTFLSKLNITECRDNLVEQMKFSIDEINYKNSGNCVDIKNWVARNNVEQLELVITLILFNDFKKPTPKDALNMMVVFQEHGFAYKPPDFFEAISLSDPSSIKSVTHMEYTALLLALQYLWNSPNFDVDMTEVENVLSNIVSIPEHSVVLLSWCVMIMSIPSLLAVQKYKTFIQVHLKDCFNDCVFETLLEILEKPFLQGNILGKIIREGVYGFVNQLCSKSTDHFMIYQKKGSVDVLCKLIEDETIASKVFDTNYSVHLLISTAFNMYPYDFKSFTGLCSTLYKHKHYEDQVIRLLLNIEVYTNENALPLPTFKDVRILKETTPLHNFTIPKSSIVGTLQLSPTVWLAQCRGDFRYTYFHYLEQYALATVDYCENTTDSDGKLIPAVDRLIEGLSFIAEVVKHPQLWKNVLFCQLINHVKFLMTKGGIHKYPNAGLINSCLKICIEMLSIPEANPSILHILTAFHCLHAIPKELLSIEQLQKLNVIDDSNLLQLAVLARYSAKYDLIRTYLKLLNHTMKENNPEKFQLRGIIFFMREIFPQHLNWNYEDSFEKHIITRDILMHIFNILQFYNSVEEPKEIMLTYNFCVETFFNYEPFIKAFIAIFRSPNHYLDHLMCMETDWKDGKSTEIIRNVRRCISIILLLFKQHGFATIKTTKFWAYFIHSGAQSANCIKVIVDYIIHKYDTILPKLACRLLKTIAIDSTIPILSSLEIDNHQVQCMFLERLRDRLEDDDMKVALLDMITTCTKSQNGMTVAFFNLSSRRKSYCSKPIAQSGESVSHYLGDYLKNIKISPEYLKSPIQAAMLKLFHALWVEKKTLLIKDLIAKDTFWEIILAPLMQDYNLANETYSMILDILAIELSKTEIDPKLEVFLKGVFANEKGFLQNFPKYLMQCLKNDCRNPDNVNLLLSWKKFIIFLVRGHDDILDNKPKQIIADNTLKGFINYIDNPEEIKYVKEWADLYLYLLTKWGDKTPTDDECFKLKCILFSHISNIYDYLNKKARESVVSIALRTVDLHAKAFEETSTDVLNFMKSVGTIIEKEYDTFMKNRKKSQVLYIDYISWTILISLCNRVVQKECFQTWFFYTQIFNKVFNTLGFLMSNIETMPLVKTLTIFLTKCVKSPLSYEFLYVNFQTFFDSIKLPQQFYNFSLETLKEGNPLHLEEFWITFTSLINMNLSLIDKFGFFMFYPILEFMNMHYTEIVTIIKLPQYTVNNCALKLVSNTLKLCNSLFKWKRKWRMFNEPLLTAFYKIIAECLNSCINIVLSPKVLKFYKIADNQKLHTVEKIPVEFLVSTMDRVVEIISSSCLCLISLSPRMVDLLAESKTHENYFDGFDYEFHIPNPNNPHDISYKLTFGGVLCLVHYLCKTIIQIIKGKTTQGSISTTTLLEISDPNKASSQPTAPSNNKYNSSYVVLVYPDYLGATETYDKFNSIQRFANSEIYSLTAPWLSQMNKTQVTHSLECLNTLLATHIFKAIAENYKNQMMLQLLKRDLCSELQFFHEFVRKNDPHNTKNKVAPQRADNAEDYLLMLSHWFMDVCHLAP</sequence>
<dbReference type="GeneID" id="108558933"/>